<dbReference type="OrthoDB" id="755682at2759"/>
<dbReference type="GO" id="GO:0016705">
    <property type="term" value="F:oxidoreductase activity, acting on paired donors, with incorporation or reduction of molecular oxygen"/>
    <property type="evidence" value="ECO:0007669"/>
    <property type="project" value="InterPro"/>
</dbReference>
<dbReference type="PANTHER" id="PTHR47955:SF19">
    <property type="entry name" value="CYTOCHROME P450 71A9-LIKE ISOFORM X1"/>
    <property type="match status" value="1"/>
</dbReference>
<dbReference type="Pfam" id="PF00067">
    <property type="entry name" value="p450"/>
    <property type="match status" value="1"/>
</dbReference>
<keyword evidence="10" id="KW-1133">Transmembrane helix</keyword>
<reference evidence="11" key="1">
    <citation type="submission" date="2021-03" db="EMBL/GenBank/DDBJ databases">
        <authorList>
            <person name="Li Z."/>
            <person name="Yang C."/>
        </authorList>
    </citation>
    <scope>NUCLEOTIDE SEQUENCE</scope>
    <source>
        <strain evidence="11">Dzin_1.0</strain>
        <tissue evidence="11">Leaf</tissue>
    </source>
</reference>
<feature type="binding site" description="axial binding residue" evidence="8">
    <location>
        <position position="446"/>
    </location>
    <ligand>
        <name>heme</name>
        <dbReference type="ChEBI" id="CHEBI:30413"/>
    </ligand>
    <ligandPart>
        <name>Fe</name>
        <dbReference type="ChEBI" id="CHEBI:18248"/>
    </ligandPart>
</feature>
<dbReference type="GO" id="GO:0020037">
    <property type="term" value="F:heme binding"/>
    <property type="evidence" value="ECO:0007669"/>
    <property type="project" value="InterPro"/>
</dbReference>
<dbReference type="Gene3D" id="1.10.630.10">
    <property type="entry name" value="Cytochrome P450"/>
    <property type="match status" value="1"/>
</dbReference>
<dbReference type="GO" id="GO:0004497">
    <property type="term" value="F:monooxygenase activity"/>
    <property type="evidence" value="ECO:0007669"/>
    <property type="project" value="UniProtKB-KW"/>
</dbReference>
<evidence type="ECO:0000256" key="1">
    <source>
        <dbReference type="ARBA" id="ARBA00001971"/>
    </source>
</evidence>
<dbReference type="InterPro" id="IPR017972">
    <property type="entry name" value="Cyt_P450_CS"/>
</dbReference>
<keyword evidence="10" id="KW-0472">Membrane</keyword>
<keyword evidence="12" id="KW-1185">Reference proteome</keyword>
<comment type="caution">
    <text evidence="11">The sequence shown here is derived from an EMBL/GenBank/DDBJ whole genome shotgun (WGS) entry which is preliminary data.</text>
</comment>
<accession>A0A9D5D332</accession>
<dbReference type="PRINTS" id="PR00463">
    <property type="entry name" value="EP450I"/>
</dbReference>
<evidence type="ECO:0000256" key="9">
    <source>
        <dbReference type="RuleBase" id="RU000461"/>
    </source>
</evidence>
<evidence type="ECO:0008006" key="13">
    <source>
        <dbReference type="Google" id="ProtNLM"/>
    </source>
</evidence>
<organism evidence="11 12">
    <name type="scientific">Dioscorea zingiberensis</name>
    <dbReference type="NCBI Taxonomy" id="325984"/>
    <lineage>
        <taxon>Eukaryota</taxon>
        <taxon>Viridiplantae</taxon>
        <taxon>Streptophyta</taxon>
        <taxon>Embryophyta</taxon>
        <taxon>Tracheophyta</taxon>
        <taxon>Spermatophyta</taxon>
        <taxon>Magnoliopsida</taxon>
        <taxon>Liliopsida</taxon>
        <taxon>Dioscoreales</taxon>
        <taxon>Dioscoreaceae</taxon>
        <taxon>Dioscorea</taxon>
    </lineage>
</organism>
<evidence type="ECO:0000256" key="8">
    <source>
        <dbReference type="PIRSR" id="PIRSR602401-1"/>
    </source>
</evidence>
<evidence type="ECO:0000256" key="7">
    <source>
        <dbReference type="ARBA" id="ARBA00023033"/>
    </source>
</evidence>
<dbReference type="PROSITE" id="PS00086">
    <property type="entry name" value="CYTOCHROME_P450"/>
    <property type="match status" value="1"/>
</dbReference>
<evidence type="ECO:0000256" key="5">
    <source>
        <dbReference type="ARBA" id="ARBA00023002"/>
    </source>
</evidence>
<gene>
    <name evidence="11" type="ORF">J5N97_011637</name>
</gene>
<evidence type="ECO:0000256" key="10">
    <source>
        <dbReference type="SAM" id="Phobius"/>
    </source>
</evidence>
<dbReference type="InterPro" id="IPR001128">
    <property type="entry name" value="Cyt_P450"/>
</dbReference>
<proteinExistence type="inferred from homology"/>
<evidence type="ECO:0000256" key="3">
    <source>
        <dbReference type="ARBA" id="ARBA00022617"/>
    </source>
</evidence>
<keyword evidence="5 9" id="KW-0560">Oxidoreductase</keyword>
<name>A0A9D5D332_9LILI</name>
<dbReference type="CDD" id="cd11072">
    <property type="entry name" value="CYP71-like"/>
    <property type="match status" value="1"/>
</dbReference>
<dbReference type="GO" id="GO:0005506">
    <property type="term" value="F:iron ion binding"/>
    <property type="evidence" value="ECO:0007669"/>
    <property type="project" value="InterPro"/>
</dbReference>
<dbReference type="EMBL" id="JAGGNH010000002">
    <property type="protein sequence ID" value="KAJ0983382.1"/>
    <property type="molecule type" value="Genomic_DNA"/>
</dbReference>
<dbReference type="Proteomes" id="UP001085076">
    <property type="component" value="Miscellaneous, Linkage group lg02"/>
</dbReference>
<evidence type="ECO:0000256" key="6">
    <source>
        <dbReference type="ARBA" id="ARBA00023004"/>
    </source>
</evidence>
<dbReference type="SUPFAM" id="SSF48264">
    <property type="entry name" value="Cytochrome P450"/>
    <property type="match status" value="1"/>
</dbReference>
<comment type="cofactor">
    <cofactor evidence="1 8">
        <name>heme</name>
        <dbReference type="ChEBI" id="CHEBI:30413"/>
    </cofactor>
</comment>
<keyword evidence="3 8" id="KW-0349">Heme</keyword>
<evidence type="ECO:0000256" key="4">
    <source>
        <dbReference type="ARBA" id="ARBA00022723"/>
    </source>
</evidence>
<feature type="transmembrane region" description="Helical" evidence="10">
    <location>
        <begin position="6"/>
        <end position="24"/>
    </location>
</feature>
<dbReference type="FunFam" id="1.10.630.10:FF:000011">
    <property type="entry name" value="Cytochrome P450 83B1"/>
    <property type="match status" value="1"/>
</dbReference>
<reference evidence="11" key="2">
    <citation type="journal article" date="2022" name="Hortic Res">
        <title>The genome of Dioscorea zingiberensis sheds light on the biosynthesis, origin and evolution of the medicinally important diosgenin saponins.</title>
        <authorList>
            <person name="Li Y."/>
            <person name="Tan C."/>
            <person name="Li Z."/>
            <person name="Guo J."/>
            <person name="Li S."/>
            <person name="Chen X."/>
            <person name="Wang C."/>
            <person name="Dai X."/>
            <person name="Yang H."/>
            <person name="Song W."/>
            <person name="Hou L."/>
            <person name="Xu J."/>
            <person name="Tong Z."/>
            <person name="Xu A."/>
            <person name="Yuan X."/>
            <person name="Wang W."/>
            <person name="Yang Q."/>
            <person name="Chen L."/>
            <person name="Sun Z."/>
            <person name="Wang K."/>
            <person name="Pan B."/>
            <person name="Chen J."/>
            <person name="Bao Y."/>
            <person name="Liu F."/>
            <person name="Qi X."/>
            <person name="Gang D.R."/>
            <person name="Wen J."/>
            <person name="Li J."/>
        </authorList>
    </citation>
    <scope>NUCLEOTIDE SEQUENCE</scope>
    <source>
        <strain evidence="11">Dzin_1.0</strain>
    </source>
</reference>
<evidence type="ECO:0000313" key="12">
    <source>
        <dbReference type="Proteomes" id="UP001085076"/>
    </source>
</evidence>
<dbReference type="PRINTS" id="PR00385">
    <property type="entry name" value="P450"/>
</dbReference>
<keyword evidence="4 8" id="KW-0479">Metal-binding</keyword>
<evidence type="ECO:0000313" key="11">
    <source>
        <dbReference type="EMBL" id="KAJ0983382.1"/>
    </source>
</evidence>
<evidence type="ECO:0000256" key="2">
    <source>
        <dbReference type="ARBA" id="ARBA00010617"/>
    </source>
</evidence>
<sequence length="506" mass="57232">MDSPITLQVYLLLLIIPVLLLLFLNKQRKEAEKQSPKPKLPPGPRKLPLIGNLHQLGNLPHHSLWQLSQQYGPLMYLQLGQAPAIVVSSSEIAREVMRTHDLASCNRPSLFSSTKLSYGCSDVAFISYGDQWRELRKICMVELFGTKNNSYLHSLREEEVARMISSISCSSSDHPIDLSDMLLSMANNIICRAALGKSYQGGGKYEWSKLHLMLTEVQAVLGSFFMADYIPCLAWIDILTGALARLNKNFFDLDAFYQQVINDHLHQSMHSHGQDEDIVHTLLRLKKETGHLTDENIKGILMDIFVAGSDTSSASVEWAMTELMRNQQTMKKAQDEVRKVIGRKGKVEESDLQQLQYLKWVVKETMRLHPPAPLLVDRETMQHFKINGYDIPPKTRVIINAWGIGREDSSWENPQEFNPERFMDSSIDMKGHDFQLIPFGAGRRICPGMNLGIQTVELALANLLYSFDWRLPDGSQDINMDETPGVTVHKKSPLCLVAIKYGGIEA</sequence>
<dbReference type="InterPro" id="IPR036396">
    <property type="entry name" value="Cyt_P450_sf"/>
</dbReference>
<keyword evidence="7 9" id="KW-0503">Monooxygenase</keyword>
<dbReference type="AlphaFoldDB" id="A0A9D5D332"/>
<protein>
    <recommendedName>
        <fullName evidence="13">Cytochrome P450 71A1</fullName>
    </recommendedName>
</protein>
<dbReference type="InterPro" id="IPR002401">
    <property type="entry name" value="Cyt_P450_E_grp-I"/>
</dbReference>
<dbReference type="PANTHER" id="PTHR47955">
    <property type="entry name" value="CYTOCHROME P450 FAMILY 71 PROTEIN"/>
    <property type="match status" value="1"/>
</dbReference>
<keyword evidence="6 8" id="KW-0408">Iron</keyword>
<keyword evidence="10" id="KW-0812">Transmembrane</keyword>
<comment type="similarity">
    <text evidence="2 9">Belongs to the cytochrome P450 family.</text>
</comment>